<accession>A0A8J7IUQ3</accession>
<name>A0A8J7IUQ3_9RHOB</name>
<dbReference type="AlphaFoldDB" id="A0A8J7IUQ3"/>
<feature type="domain" description="ABC transporter" evidence="3">
    <location>
        <begin position="8"/>
        <end position="232"/>
    </location>
</feature>
<dbReference type="SUPFAM" id="SSF52540">
    <property type="entry name" value="P-loop containing nucleoside triphosphate hydrolases"/>
    <property type="match status" value="1"/>
</dbReference>
<protein>
    <submittedName>
        <fullName evidence="4">ATP-binding cassette domain-containing protein</fullName>
    </submittedName>
</protein>
<comment type="caution">
    <text evidence="4">The sequence shown here is derived from an EMBL/GenBank/DDBJ whole genome shotgun (WGS) entry which is preliminary data.</text>
</comment>
<sequence length="238" mass="25689">MVTSILPLRLDRAFVKRRGKMLAGPVDLDLTGDGVTILMGPNGAGKTTLLRMMHGIERLSGGTVTWAADEETARAAQSFVFQTPVIMRRSVLENLMYPLRLTGVAKAAARKRAEDACAMIGLAGQEGQRATRLSGGEKQKLALARALIRDPQVLFLDEPCANLDGASTREIETLLQAAAGRGTGIIMSTHSIGQAKRLARDMLFMNRGRLIEHSPADVFFTSATTPEARAFLNGDILE</sequence>
<dbReference type="PROSITE" id="PS50893">
    <property type="entry name" value="ABC_TRANSPORTER_2"/>
    <property type="match status" value="1"/>
</dbReference>
<evidence type="ECO:0000313" key="5">
    <source>
        <dbReference type="Proteomes" id="UP000640583"/>
    </source>
</evidence>
<evidence type="ECO:0000256" key="1">
    <source>
        <dbReference type="ARBA" id="ARBA00022741"/>
    </source>
</evidence>
<reference evidence="4" key="1">
    <citation type="submission" date="2020-10" db="EMBL/GenBank/DDBJ databases">
        <title>Paenihalocynthiibacter styelae gen. nov., sp. nov., isolated from stalked sea squirt Styela clava.</title>
        <authorList>
            <person name="Kim Y.-O."/>
            <person name="Yoon J.-H."/>
        </authorList>
    </citation>
    <scope>NUCLEOTIDE SEQUENCE</scope>
    <source>
        <strain evidence="4">MYP1-1</strain>
    </source>
</reference>
<dbReference type="SMART" id="SM00382">
    <property type="entry name" value="AAA"/>
    <property type="match status" value="1"/>
</dbReference>
<proteinExistence type="predicted"/>
<organism evidence="4 5">
    <name type="scientific">Halocynthiibacter styelae</name>
    <dbReference type="NCBI Taxonomy" id="2761955"/>
    <lineage>
        <taxon>Bacteria</taxon>
        <taxon>Pseudomonadati</taxon>
        <taxon>Pseudomonadota</taxon>
        <taxon>Alphaproteobacteria</taxon>
        <taxon>Rhodobacterales</taxon>
        <taxon>Paracoccaceae</taxon>
        <taxon>Halocynthiibacter</taxon>
    </lineage>
</organism>
<keyword evidence="1" id="KW-0547">Nucleotide-binding</keyword>
<dbReference type="GO" id="GO:0016887">
    <property type="term" value="F:ATP hydrolysis activity"/>
    <property type="evidence" value="ECO:0007669"/>
    <property type="project" value="InterPro"/>
</dbReference>
<dbReference type="PROSITE" id="PS00211">
    <property type="entry name" value="ABC_TRANSPORTER_1"/>
    <property type="match status" value="1"/>
</dbReference>
<evidence type="ECO:0000313" key="4">
    <source>
        <dbReference type="EMBL" id="MBI1492798.1"/>
    </source>
</evidence>
<dbReference type="RefSeq" id="WP_228847693.1">
    <property type="nucleotide sequence ID" value="NZ_JADCKQ010000002.1"/>
</dbReference>
<evidence type="ECO:0000259" key="3">
    <source>
        <dbReference type="PROSITE" id="PS50893"/>
    </source>
</evidence>
<keyword evidence="5" id="KW-1185">Reference proteome</keyword>
<dbReference type="InterPro" id="IPR003439">
    <property type="entry name" value="ABC_transporter-like_ATP-bd"/>
</dbReference>
<dbReference type="Proteomes" id="UP000640583">
    <property type="component" value="Unassembled WGS sequence"/>
</dbReference>
<dbReference type="InterPro" id="IPR003593">
    <property type="entry name" value="AAA+_ATPase"/>
</dbReference>
<dbReference type="Pfam" id="PF00005">
    <property type="entry name" value="ABC_tran"/>
    <property type="match status" value="1"/>
</dbReference>
<dbReference type="PANTHER" id="PTHR24220">
    <property type="entry name" value="IMPORT ATP-BINDING PROTEIN"/>
    <property type="match status" value="1"/>
</dbReference>
<evidence type="ECO:0000256" key="2">
    <source>
        <dbReference type="ARBA" id="ARBA00022840"/>
    </source>
</evidence>
<dbReference type="GO" id="GO:0005886">
    <property type="term" value="C:plasma membrane"/>
    <property type="evidence" value="ECO:0007669"/>
    <property type="project" value="TreeGrafter"/>
</dbReference>
<dbReference type="InterPro" id="IPR017871">
    <property type="entry name" value="ABC_transporter-like_CS"/>
</dbReference>
<dbReference type="InterPro" id="IPR015854">
    <property type="entry name" value="ABC_transpr_LolD-like"/>
</dbReference>
<dbReference type="GO" id="GO:0005524">
    <property type="term" value="F:ATP binding"/>
    <property type="evidence" value="ECO:0007669"/>
    <property type="project" value="UniProtKB-KW"/>
</dbReference>
<dbReference type="GO" id="GO:0022857">
    <property type="term" value="F:transmembrane transporter activity"/>
    <property type="evidence" value="ECO:0007669"/>
    <property type="project" value="TreeGrafter"/>
</dbReference>
<keyword evidence="2 4" id="KW-0067">ATP-binding</keyword>
<dbReference type="EMBL" id="JADCKQ010000002">
    <property type="protein sequence ID" value="MBI1492798.1"/>
    <property type="molecule type" value="Genomic_DNA"/>
</dbReference>
<dbReference type="InterPro" id="IPR027417">
    <property type="entry name" value="P-loop_NTPase"/>
</dbReference>
<gene>
    <name evidence="4" type="ORF">H1D41_04015</name>
</gene>
<dbReference type="Gene3D" id="3.40.50.300">
    <property type="entry name" value="P-loop containing nucleotide triphosphate hydrolases"/>
    <property type="match status" value="1"/>
</dbReference>